<evidence type="ECO:0000256" key="13">
    <source>
        <dbReference type="PROSITE-ProRule" id="PRU10141"/>
    </source>
</evidence>
<evidence type="ECO:0000256" key="10">
    <source>
        <dbReference type="PIRNR" id="PIRNR037993"/>
    </source>
</evidence>
<accession>A0A6J2W4A4</accession>
<dbReference type="Gene3D" id="1.10.510.10">
    <property type="entry name" value="Transferase(Phosphotransferase) domain 1"/>
    <property type="match status" value="1"/>
</dbReference>
<dbReference type="GO" id="GO:0005737">
    <property type="term" value="C:cytoplasm"/>
    <property type="evidence" value="ECO:0007669"/>
    <property type="project" value="UniProtKB-UniRule"/>
</dbReference>
<evidence type="ECO:0000256" key="7">
    <source>
        <dbReference type="ARBA" id="ARBA00022840"/>
    </source>
</evidence>
<dbReference type="PANTHER" id="PTHR22984">
    <property type="entry name" value="SERINE/THREONINE-PROTEIN KINASE PIM"/>
    <property type="match status" value="1"/>
</dbReference>
<gene>
    <name evidence="16" type="primary">LOC115819641</name>
</gene>
<feature type="active site" description="Proton acceptor" evidence="11">
    <location>
        <position position="167"/>
    </location>
</feature>
<feature type="binding site" evidence="12">
    <location>
        <position position="127"/>
    </location>
    <ligand>
        <name>ATP</name>
        <dbReference type="ChEBI" id="CHEBI:30616"/>
    </ligand>
</feature>
<evidence type="ECO:0000256" key="6">
    <source>
        <dbReference type="ARBA" id="ARBA00022777"/>
    </source>
</evidence>
<dbReference type="EC" id="2.7.11.1" evidence="10"/>
<reference evidence="16" key="1">
    <citation type="submission" date="2025-08" db="UniProtKB">
        <authorList>
            <consortium name="RefSeq"/>
        </authorList>
    </citation>
    <scope>IDENTIFICATION</scope>
</reference>
<dbReference type="PANTHER" id="PTHR22984:SF11">
    <property type="entry name" value="AURORA KINASE-RELATED"/>
    <property type="match status" value="1"/>
</dbReference>
<evidence type="ECO:0000256" key="11">
    <source>
        <dbReference type="PIRSR" id="PIRSR037993-1"/>
    </source>
</evidence>
<evidence type="ECO:0000256" key="5">
    <source>
        <dbReference type="ARBA" id="ARBA00022741"/>
    </source>
</evidence>
<comment type="similarity">
    <text evidence="1 10">Belongs to the protein kinase superfamily. CAMK Ser/Thr protein kinase family. PIM subfamily.</text>
</comment>
<protein>
    <recommendedName>
        <fullName evidence="10">Serine/threonine-protein kinase</fullName>
        <ecNumber evidence="10">2.7.11.1</ecNumber>
    </recommendedName>
</protein>
<comment type="catalytic activity">
    <reaction evidence="9 10">
        <text>L-seryl-[protein] + ATP = O-phospho-L-seryl-[protein] + ADP + H(+)</text>
        <dbReference type="Rhea" id="RHEA:17989"/>
        <dbReference type="Rhea" id="RHEA-COMP:9863"/>
        <dbReference type="Rhea" id="RHEA-COMP:11604"/>
        <dbReference type="ChEBI" id="CHEBI:15378"/>
        <dbReference type="ChEBI" id="CHEBI:29999"/>
        <dbReference type="ChEBI" id="CHEBI:30616"/>
        <dbReference type="ChEBI" id="CHEBI:83421"/>
        <dbReference type="ChEBI" id="CHEBI:456216"/>
        <dbReference type="EC" id="2.7.11.1"/>
    </reaction>
</comment>
<dbReference type="InterPro" id="IPR008271">
    <property type="entry name" value="Ser/Thr_kinase_AS"/>
</dbReference>
<dbReference type="GO" id="GO:0004674">
    <property type="term" value="F:protein serine/threonine kinase activity"/>
    <property type="evidence" value="ECO:0007669"/>
    <property type="project" value="UniProtKB-UniRule"/>
</dbReference>
<keyword evidence="3" id="KW-0597">Phosphoprotein</keyword>
<dbReference type="PROSITE" id="PS50011">
    <property type="entry name" value="PROTEIN_KINASE_DOM"/>
    <property type="match status" value="1"/>
</dbReference>
<evidence type="ECO:0000256" key="2">
    <source>
        <dbReference type="ARBA" id="ARBA00022527"/>
    </source>
</evidence>
<evidence type="ECO:0000256" key="8">
    <source>
        <dbReference type="ARBA" id="ARBA00047899"/>
    </source>
</evidence>
<keyword evidence="7 10" id="KW-0067">ATP-binding</keyword>
<dbReference type="Pfam" id="PF00069">
    <property type="entry name" value="Pkinase"/>
    <property type="match status" value="1"/>
</dbReference>
<evidence type="ECO:0000313" key="16">
    <source>
        <dbReference type="RefSeq" id="XP_030639002.1"/>
    </source>
</evidence>
<keyword evidence="2 10" id="KW-0723">Serine/threonine-protein kinase</keyword>
<dbReference type="OrthoDB" id="8596411at2759"/>
<dbReference type="AlphaFoldDB" id="A0A6J2W4A4"/>
<dbReference type="InterPro" id="IPR017348">
    <property type="entry name" value="PIM1/2/3"/>
</dbReference>
<dbReference type="InterPro" id="IPR051138">
    <property type="entry name" value="PIM_Ser/Thr_kinase"/>
</dbReference>
<keyword evidence="4 10" id="KW-0808">Transferase</keyword>
<evidence type="ECO:0000256" key="1">
    <source>
        <dbReference type="ARBA" id="ARBA00005505"/>
    </source>
</evidence>
<evidence type="ECO:0000256" key="3">
    <source>
        <dbReference type="ARBA" id="ARBA00022553"/>
    </source>
</evidence>
<comment type="catalytic activity">
    <reaction evidence="8 10">
        <text>L-threonyl-[protein] + ATP = O-phospho-L-threonyl-[protein] + ADP + H(+)</text>
        <dbReference type="Rhea" id="RHEA:46608"/>
        <dbReference type="Rhea" id="RHEA-COMP:11060"/>
        <dbReference type="Rhea" id="RHEA-COMP:11605"/>
        <dbReference type="ChEBI" id="CHEBI:15378"/>
        <dbReference type="ChEBI" id="CHEBI:30013"/>
        <dbReference type="ChEBI" id="CHEBI:30616"/>
        <dbReference type="ChEBI" id="CHEBI:61977"/>
        <dbReference type="ChEBI" id="CHEBI:456216"/>
        <dbReference type="EC" id="2.7.11.1"/>
    </reaction>
</comment>
<dbReference type="InParanoid" id="A0A6J2W4A4"/>
<dbReference type="Proteomes" id="UP000504632">
    <property type="component" value="Chromosome 8"/>
</dbReference>
<feature type="binding site" evidence="12">
    <location>
        <position position="120"/>
    </location>
    <ligand>
        <name>ATP</name>
        <dbReference type="ChEBI" id="CHEBI:30616"/>
    </ligand>
</feature>
<feature type="domain" description="Protein kinase" evidence="14">
    <location>
        <begin position="35"/>
        <end position="290"/>
    </location>
</feature>
<evidence type="ECO:0000256" key="12">
    <source>
        <dbReference type="PIRSR" id="PIRSR037993-2"/>
    </source>
</evidence>
<dbReference type="RefSeq" id="XP_030639002.1">
    <property type="nucleotide sequence ID" value="XM_030783142.1"/>
</dbReference>
<dbReference type="InterPro" id="IPR000719">
    <property type="entry name" value="Prot_kinase_dom"/>
</dbReference>
<dbReference type="PROSITE" id="PS00107">
    <property type="entry name" value="PROTEIN_KINASE_ATP"/>
    <property type="match status" value="1"/>
</dbReference>
<feature type="binding site" evidence="12">
    <location>
        <begin position="41"/>
        <end position="49"/>
    </location>
    <ligand>
        <name>ATP</name>
        <dbReference type="ChEBI" id="CHEBI:30616"/>
    </ligand>
</feature>
<dbReference type="SUPFAM" id="SSF56112">
    <property type="entry name" value="Protein kinase-like (PK-like)"/>
    <property type="match status" value="1"/>
</dbReference>
<evidence type="ECO:0000256" key="9">
    <source>
        <dbReference type="ARBA" id="ARBA00048679"/>
    </source>
</evidence>
<dbReference type="PIRSF" id="PIRSF037993">
    <property type="entry name" value="STPK_Pim-1"/>
    <property type="match status" value="1"/>
</dbReference>
<proteinExistence type="inferred from homology"/>
<dbReference type="FunCoup" id="A0A6J2W4A4">
    <property type="interactions" value="2"/>
</dbReference>
<feature type="binding site" evidence="12 13">
    <location>
        <position position="64"/>
    </location>
    <ligand>
        <name>ATP</name>
        <dbReference type="ChEBI" id="CHEBI:30616"/>
    </ligand>
</feature>
<evidence type="ECO:0000256" key="4">
    <source>
        <dbReference type="ARBA" id="ARBA00022679"/>
    </source>
</evidence>
<dbReference type="InterPro" id="IPR017441">
    <property type="entry name" value="Protein_kinase_ATP_BS"/>
</dbReference>
<dbReference type="InterPro" id="IPR011009">
    <property type="entry name" value="Kinase-like_dom_sf"/>
</dbReference>
<dbReference type="GO" id="GO:0007346">
    <property type="term" value="P:regulation of mitotic cell cycle"/>
    <property type="evidence" value="ECO:0007669"/>
    <property type="project" value="TreeGrafter"/>
</dbReference>
<organism evidence="15 16">
    <name type="scientific">Chanos chanos</name>
    <name type="common">Milkfish</name>
    <name type="synonym">Mugil chanos</name>
    <dbReference type="NCBI Taxonomy" id="29144"/>
    <lineage>
        <taxon>Eukaryota</taxon>
        <taxon>Metazoa</taxon>
        <taxon>Chordata</taxon>
        <taxon>Craniata</taxon>
        <taxon>Vertebrata</taxon>
        <taxon>Euteleostomi</taxon>
        <taxon>Actinopterygii</taxon>
        <taxon>Neopterygii</taxon>
        <taxon>Teleostei</taxon>
        <taxon>Ostariophysi</taxon>
        <taxon>Gonorynchiformes</taxon>
        <taxon>Chanidae</taxon>
        <taxon>Chanos</taxon>
    </lineage>
</organism>
<dbReference type="GeneID" id="115819641"/>
<dbReference type="SMART" id="SM00220">
    <property type="entry name" value="S_TKc"/>
    <property type="match status" value="1"/>
</dbReference>
<keyword evidence="5 10" id="KW-0547">Nucleotide-binding</keyword>
<keyword evidence="15" id="KW-1185">Reference proteome</keyword>
<dbReference type="PROSITE" id="PS00108">
    <property type="entry name" value="PROTEIN_KINASE_ST"/>
    <property type="match status" value="1"/>
</dbReference>
<dbReference type="Gene3D" id="3.30.200.20">
    <property type="entry name" value="Phosphorylase Kinase, domain 1"/>
    <property type="match status" value="1"/>
</dbReference>
<dbReference type="GO" id="GO:0106310">
    <property type="term" value="F:protein serine kinase activity"/>
    <property type="evidence" value="ECO:0007669"/>
    <property type="project" value="UniProtKB-UniRule"/>
</dbReference>
<dbReference type="GO" id="GO:0005524">
    <property type="term" value="F:ATP binding"/>
    <property type="evidence" value="ECO:0007669"/>
    <property type="project" value="UniProtKB-UniRule"/>
</dbReference>
<comment type="function">
    <text evidence="10">Proto-oncogene with serine/threonine kinase activity involved in cell survival and cell proliferation.</text>
</comment>
<keyword evidence="6 10" id="KW-0418">Kinase</keyword>
<evidence type="ECO:0000313" key="15">
    <source>
        <dbReference type="Proteomes" id="UP000504632"/>
    </source>
</evidence>
<name>A0A6J2W4A4_CHACN</name>
<evidence type="ECO:0000259" key="14">
    <source>
        <dbReference type="PROSITE" id="PS50011"/>
    </source>
</evidence>
<dbReference type="GO" id="GO:0043066">
    <property type="term" value="P:negative regulation of apoptotic process"/>
    <property type="evidence" value="ECO:0007669"/>
    <property type="project" value="UniProtKB-UniRule"/>
</dbReference>
<sequence>MKQVLLRHVTGLLNALGEVSYQALLHVAGRLEKLYIKGPLLGKGGYGSVFAGTRMKDGMPVAMKYVSKVQAEDELEMPGQGVMPLEVALMNMVNTAPPCPNVIQLLEWFDQPTRYIMILERIEPCQDLIAFSQDHGGCLGEGIARKVLKQLLNALHHCECQGVLHRDVKPENLLIQTDSHAVKLIDFGCGDLLQRSPYKDFAGTYEYTPPEWFLQRQYLAGPATVWSVGVTLFNLVCGFLPFNTKRETIKGNLYFIKGLSSECRQLIRWCLSANPVDRPTLQQVEHHPWLQQRG</sequence>